<organism evidence="4 5">
    <name type="scientific">Eubacterium plexicaudatum ASF492</name>
    <dbReference type="NCBI Taxonomy" id="1235802"/>
    <lineage>
        <taxon>Bacteria</taxon>
        <taxon>Bacillati</taxon>
        <taxon>Bacillota</taxon>
        <taxon>Clostridia</taxon>
        <taxon>Eubacteriales</taxon>
        <taxon>Eubacteriaceae</taxon>
        <taxon>Eubacterium</taxon>
    </lineage>
</organism>
<feature type="compositionally biased region" description="Polar residues" evidence="1">
    <location>
        <begin position="431"/>
        <end position="440"/>
    </location>
</feature>
<feature type="transmembrane region" description="Helical" evidence="2">
    <location>
        <begin position="311"/>
        <end position="331"/>
    </location>
</feature>
<dbReference type="Proteomes" id="UP000012589">
    <property type="component" value="Unassembled WGS sequence"/>
</dbReference>
<dbReference type="eggNOG" id="COG4219">
    <property type="taxonomic scope" value="Bacteria"/>
</dbReference>
<feature type="transmembrane region" description="Helical" evidence="2">
    <location>
        <begin position="6"/>
        <end position="22"/>
    </location>
</feature>
<feature type="region of interest" description="Disordered" evidence="1">
    <location>
        <begin position="458"/>
        <end position="482"/>
    </location>
</feature>
<dbReference type="InterPro" id="IPR052173">
    <property type="entry name" value="Beta-lactam_resp_regulator"/>
</dbReference>
<dbReference type="HOGENOM" id="CLU_013716_4_1_9"/>
<feature type="transmembrane region" description="Helical" evidence="2">
    <location>
        <begin position="34"/>
        <end position="52"/>
    </location>
</feature>
<proteinExistence type="predicted"/>
<evidence type="ECO:0000256" key="2">
    <source>
        <dbReference type="SAM" id="Phobius"/>
    </source>
</evidence>
<name>N2AMV6_9FIRM</name>
<feature type="domain" description="Peptidase M56" evidence="3">
    <location>
        <begin position="3"/>
        <end position="305"/>
    </location>
</feature>
<keyword evidence="2" id="KW-0472">Membrane</keyword>
<dbReference type="CDD" id="cd07341">
    <property type="entry name" value="M56_BlaR1_MecR1_like"/>
    <property type="match status" value="1"/>
</dbReference>
<dbReference type="PATRIC" id="fig|1235802.3.peg.2979"/>
<dbReference type="STRING" id="1235802.C823_02820"/>
<dbReference type="AlphaFoldDB" id="N2AMV6"/>
<dbReference type="PANTHER" id="PTHR34978:SF3">
    <property type="entry name" value="SLR0241 PROTEIN"/>
    <property type="match status" value="1"/>
</dbReference>
<comment type="caution">
    <text evidence="4">The sequence shown here is derived from an EMBL/GenBank/DDBJ whole genome shotgun (WGS) entry which is preliminary data.</text>
</comment>
<dbReference type="Pfam" id="PF05569">
    <property type="entry name" value="Peptidase_M56"/>
    <property type="match status" value="1"/>
</dbReference>
<feature type="transmembrane region" description="Helical" evidence="2">
    <location>
        <begin position="108"/>
        <end position="126"/>
    </location>
</feature>
<accession>N2AMV6</accession>
<keyword evidence="2" id="KW-0812">Transmembrane</keyword>
<dbReference type="EMBL" id="AQFT01000087">
    <property type="protein sequence ID" value="EMZ25804.1"/>
    <property type="molecule type" value="Genomic_DNA"/>
</dbReference>
<protein>
    <recommendedName>
        <fullName evidence="3">Peptidase M56 domain-containing protein</fullName>
    </recommendedName>
</protein>
<evidence type="ECO:0000313" key="4">
    <source>
        <dbReference type="EMBL" id="EMZ25804.1"/>
    </source>
</evidence>
<keyword evidence="5" id="KW-1185">Reference proteome</keyword>
<sequence length="482" mass="54601">MGLLEMSISAGVLILLLTLLRRERFWYLSRRTMMLLWMVALARLLLPGSLPVRKGIAVPVFAWMRQVCGLQADILWQAEEKMVVRTMPMPKAASFGTAQDMGIGLQKAAAIVWLAGVVICGIYFLYCYRREYRLLAEALPLESMPSSEQLQVREAYETAVRLSGMRMRTESVRLLVHDRVRTPLVFGTIRQSIIIPKSLLCQKQQLQYILTHEIVHIRRFDNLWKRLSVAAVCIHWFNPAVWLMYRLFARDLELSCDEQALSAYGSRGRQQYAMTLLMLAQNQMGSALFCSGFLENPVKERIESIMKYKKITGIGVICAVLLVTGASSVFATNEQTNPEQNEKATLQSTDAAAQDTDEINPVEYEIMKSADGEEPVETSGGANIHNTENKKGEEDIILRVCESEQLHEEDIWVSFHSDSEITVSETDEIKSSTLSEQTTGKLEPGKTYKYHMTEKTYEEINPNSVSNAKDSEPELVETRHSK</sequence>
<feature type="region of interest" description="Disordered" evidence="1">
    <location>
        <begin position="426"/>
        <end position="445"/>
    </location>
</feature>
<evidence type="ECO:0000256" key="1">
    <source>
        <dbReference type="SAM" id="MobiDB-lite"/>
    </source>
</evidence>
<dbReference type="OrthoDB" id="9770467at2"/>
<feature type="compositionally biased region" description="Basic and acidic residues" evidence="1">
    <location>
        <begin position="469"/>
        <end position="482"/>
    </location>
</feature>
<feature type="transmembrane region" description="Helical" evidence="2">
    <location>
        <begin position="227"/>
        <end position="245"/>
    </location>
</feature>
<keyword evidence="2" id="KW-1133">Transmembrane helix</keyword>
<dbReference type="InterPro" id="IPR008756">
    <property type="entry name" value="Peptidase_M56"/>
</dbReference>
<gene>
    <name evidence="4" type="ORF">C823_02820</name>
</gene>
<dbReference type="PANTHER" id="PTHR34978">
    <property type="entry name" value="POSSIBLE SENSOR-TRANSDUCER PROTEIN BLAR"/>
    <property type="match status" value="1"/>
</dbReference>
<evidence type="ECO:0000259" key="3">
    <source>
        <dbReference type="Pfam" id="PF05569"/>
    </source>
</evidence>
<evidence type="ECO:0000313" key="5">
    <source>
        <dbReference type="Proteomes" id="UP000012589"/>
    </source>
</evidence>
<reference evidence="4 5" key="1">
    <citation type="journal article" date="2014" name="Genome Announc.">
        <title>Draft genome sequences of the altered schaedler flora, a defined bacterial community from gnotobiotic mice.</title>
        <authorList>
            <person name="Wannemuehler M.J."/>
            <person name="Overstreet A.M."/>
            <person name="Ward D.V."/>
            <person name="Phillips G.J."/>
        </authorList>
    </citation>
    <scope>NUCLEOTIDE SEQUENCE [LARGE SCALE GENOMIC DNA]</scope>
    <source>
        <strain evidence="4 5">ASF492</strain>
    </source>
</reference>